<sequence>MLKTLIIIDQQEGIDHPKLGPRNNPNAEQVMLSLLSHWRAQGWPVVHVIHRSKEPDSVFWPHQSGFNLKSDFQPQDKETRLEKSVPCAFTQNHLAEVLETLGSHELVITGVATNNSVEATARTGGNLGYDVYVVEDACFTFAKNDYFGNPHSAAEVHAMSLANLDGEYAQVVHSEVFLGA</sequence>
<dbReference type="PANTHER" id="PTHR43540">
    <property type="entry name" value="PEROXYUREIDOACRYLATE/UREIDOACRYLATE AMIDOHYDROLASE-RELATED"/>
    <property type="match status" value="1"/>
</dbReference>
<accession>A0ABW4AZF4</accession>
<dbReference type="CDD" id="cd01014">
    <property type="entry name" value="nicotinamidase_related"/>
    <property type="match status" value="1"/>
</dbReference>
<feature type="domain" description="Isochorismatase-like" evidence="2">
    <location>
        <begin position="4"/>
        <end position="146"/>
    </location>
</feature>
<dbReference type="InterPro" id="IPR036380">
    <property type="entry name" value="Isochorismatase-like_sf"/>
</dbReference>
<dbReference type="PANTHER" id="PTHR43540:SF1">
    <property type="entry name" value="ISOCHORISMATASE HYDROLASE"/>
    <property type="match status" value="1"/>
</dbReference>
<dbReference type="RefSeq" id="WP_377366473.1">
    <property type="nucleotide sequence ID" value="NZ_JBHTMN010000007.1"/>
</dbReference>
<reference evidence="4" key="1">
    <citation type="journal article" date="2019" name="Int. J. Syst. Evol. Microbiol.">
        <title>The Global Catalogue of Microorganisms (GCM) 10K type strain sequencing project: providing services to taxonomists for standard genome sequencing and annotation.</title>
        <authorList>
            <consortium name="The Broad Institute Genomics Platform"/>
            <consortium name="The Broad Institute Genome Sequencing Center for Infectious Disease"/>
            <person name="Wu L."/>
            <person name="Ma J."/>
        </authorList>
    </citation>
    <scope>NUCLEOTIDE SEQUENCE [LARGE SCALE GENOMIC DNA]</scope>
    <source>
        <strain evidence="4">JCM 30774</strain>
    </source>
</reference>
<evidence type="ECO:0000256" key="1">
    <source>
        <dbReference type="ARBA" id="ARBA00022801"/>
    </source>
</evidence>
<dbReference type="Proteomes" id="UP001597059">
    <property type="component" value="Unassembled WGS sequence"/>
</dbReference>
<dbReference type="EC" id="3.-.-.-" evidence="3"/>
<evidence type="ECO:0000313" key="3">
    <source>
        <dbReference type="EMBL" id="MFD1383297.1"/>
    </source>
</evidence>
<dbReference type="InterPro" id="IPR050272">
    <property type="entry name" value="Isochorismatase-like_hydrls"/>
</dbReference>
<dbReference type="SUPFAM" id="SSF52499">
    <property type="entry name" value="Isochorismatase-like hydrolases"/>
    <property type="match status" value="1"/>
</dbReference>
<dbReference type="EMBL" id="JBHTMN010000007">
    <property type="protein sequence ID" value="MFD1383297.1"/>
    <property type="molecule type" value="Genomic_DNA"/>
</dbReference>
<name>A0ABW4AZF4_9GAMM</name>
<dbReference type="Pfam" id="PF00857">
    <property type="entry name" value="Isochorismatase"/>
    <property type="match status" value="1"/>
</dbReference>
<keyword evidence="4" id="KW-1185">Reference proteome</keyword>
<dbReference type="GO" id="GO:0016787">
    <property type="term" value="F:hydrolase activity"/>
    <property type="evidence" value="ECO:0007669"/>
    <property type="project" value="UniProtKB-KW"/>
</dbReference>
<protein>
    <submittedName>
        <fullName evidence="3">Cysteine hydrolase family protein</fullName>
        <ecNumber evidence="3">3.-.-.-</ecNumber>
    </submittedName>
</protein>
<comment type="caution">
    <text evidence="3">The sequence shown here is derived from an EMBL/GenBank/DDBJ whole genome shotgun (WGS) entry which is preliminary data.</text>
</comment>
<proteinExistence type="predicted"/>
<organism evidence="3 4">
    <name type="scientific">Rhodanobacter aciditrophus</name>
    <dbReference type="NCBI Taxonomy" id="1623218"/>
    <lineage>
        <taxon>Bacteria</taxon>
        <taxon>Pseudomonadati</taxon>
        <taxon>Pseudomonadota</taxon>
        <taxon>Gammaproteobacteria</taxon>
        <taxon>Lysobacterales</taxon>
        <taxon>Rhodanobacteraceae</taxon>
        <taxon>Rhodanobacter</taxon>
    </lineage>
</organism>
<evidence type="ECO:0000259" key="2">
    <source>
        <dbReference type="Pfam" id="PF00857"/>
    </source>
</evidence>
<gene>
    <name evidence="3" type="ORF">ACFQ45_07950</name>
</gene>
<keyword evidence="1 3" id="KW-0378">Hydrolase</keyword>
<dbReference type="InterPro" id="IPR000868">
    <property type="entry name" value="Isochorismatase-like_dom"/>
</dbReference>
<evidence type="ECO:0000313" key="4">
    <source>
        <dbReference type="Proteomes" id="UP001597059"/>
    </source>
</evidence>
<dbReference type="Gene3D" id="3.40.50.850">
    <property type="entry name" value="Isochorismatase-like"/>
    <property type="match status" value="1"/>
</dbReference>